<name>A0ABT2W938_9FLAO</name>
<evidence type="ECO:0000313" key="2">
    <source>
        <dbReference type="EMBL" id="MCU7618706.1"/>
    </source>
</evidence>
<comment type="caution">
    <text evidence="2">The sequence shown here is derived from an EMBL/GenBank/DDBJ whole genome shotgun (WGS) entry which is preliminary data.</text>
</comment>
<evidence type="ECO:0000313" key="3">
    <source>
        <dbReference type="Proteomes" id="UP001208649"/>
    </source>
</evidence>
<dbReference type="Gene3D" id="3.90.550.10">
    <property type="entry name" value="Spore Coat Polysaccharide Biosynthesis Protein SpsA, Chain A"/>
    <property type="match status" value="1"/>
</dbReference>
<dbReference type="PANTHER" id="PTHR22916">
    <property type="entry name" value="GLYCOSYLTRANSFERASE"/>
    <property type="match status" value="1"/>
</dbReference>
<sequence>MDSYQIIDLTSGVPDISIAMITYNHEKFIAQSIESVLMQKTSYTYKMIIAEDKSTDETRKLLLDYQKRYPDRIKLILQNKNVGARENNVVLLSNLEGKYVAALECDDYWTDPFKLQKQIDFLEENQNFVLCGHLVDKLNFNVKIEISEILSQPLSFTQADLFKNHIPTLSAVFRNKFNKIPEELSISPSGDFIIWSFLGQFGDFYLMNEKMAVYREHQGGTWSGVSLVKKIKNSVITRQLALSFVKDNRETIIFNAKLSKSGAYQSLKNYDIVNFLFFTKQYLKNVFQIKTII</sequence>
<dbReference type="SUPFAM" id="SSF53448">
    <property type="entry name" value="Nucleotide-diphospho-sugar transferases"/>
    <property type="match status" value="1"/>
</dbReference>
<dbReference type="InterPro" id="IPR001173">
    <property type="entry name" value="Glyco_trans_2-like"/>
</dbReference>
<accession>A0ABT2W938</accession>
<keyword evidence="3" id="KW-1185">Reference proteome</keyword>
<evidence type="ECO:0000259" key="1">
    <source>
        <dbReference type="Pfam" id="PF00535"/>
    </source>
</evidence>
<dbReference type="InterPro" id="IPR029044">
    <property type="entry name" value="Nucleotide-diphossugar_trans"/>
</dbReference>
<keyword evidence="2" id="KW-0328">Glycosyltransferase</keyword>
<reference evidence="3" key="1">
    <citation type="submission" date="2023-07" db="EMBL/GenBank/DDBJ databases">
        <title>Chryseobacterium sp. strain PBS4-4 Genome sequencing and assembly.</title>
        <authorList>
            <person name="Jung Y."/>
        </authorList>
    </citation>
    <scope>NUCLEOTIDE SEQUENCE [LARGE SCALE GENOMIC DNA]</scope>
    <source>
        <strain evidence="3">PBS4-4</strain>
    </source>
</reference>
<dbReference type="GO" id="GO:0016757">
    <property type="term" value="F:glycosyltransferase activity"/>
    <property type="evidence" value="ECO:0007669"/>
    <property type="project" value="UniProtKB-KW"/>
</dbReference>
<dbReference type="RefSeq" id="WP_263004212.1">
    <property type="nucleotide sequence ID" value="NZ_JAOTEM010000004.1"/>
</dbReference>
<dbReference type="EMBL" id="JAOTEM010000004">
    <property type="protein sequence ID" value="MCU7618706.1"/>
    <property type="molecule type" value="Genomic_DNA"/>
</dbReference>
<organism evidence="2 3">
    <name type="scientific">Chryseobacterium edaphi</name>
    <dbReference type="NCBI Taxonomy" id="2976532"/>
    <lineage>
        <taxon>Bacteria</taxon>
        <taxon>Pseudomonadati</taxon>
        <taxon>Bacteroidota</taxon>
        <taxon>Flavobacteriia</taxon>
        <taxon>Flavobacteriales</taxon>
        <taxon>Weeksellaceae</taxon>
        <taxon>Chryseobacterium group</taxon>
        <taxon>Chryseobacterium</taxon>
    </lineage>
</organism>
<keyword evidence="2" id="KW-0808">Transferase</keyword>
<dbReference type="Proteomes" id="UP001208649">
    <property type="component" value="Unassembled WGS sequence"/>
</dbReference>
<dbReference type="Pfam" id="PF00535">
    <property type="entry name" value="Glycos_transf_2"/>
    <property type="match status" value="1"/>
</dbReference>
<gene>
    <name evidence="2" type="ORF">NZ698_16035</name>
</gene>
<feature type="domain" description="Glycosyltransferase 2-like" evidence="1">
    <location>
        <begin position="17"/>
        <end position="167"/>
    </location>
</feature>
<protein>
    <submittedName>
        <fullName evidence="2">Glycosyltransferase</fullName>
        <ecNumber evidence="2">2.4.-.-</ecNumber>
    </submittedName>
</protein>
<proteinExistence type="predicted"/>
<dbReference type="PANTHER" id="PTHR22916:SF3">
    <property type="entry name" value="UDP-GLCNAC:BETAGAL BETA-1,3-N-ACETYLGLUCOSAMINYLTRANSFERASE-LIKE PROTEIN 1"/>
    <property type="match status" value="1"/>
</dbReference>
<dbReference type="EC" id="2.4.-.-" evidence="2"/>